<dbReference type="AlphaFoldDB" id="A0A328C8B0"/>
<protein>
    <recommendedName>
        <fullName evidence="3">Gluconate 2-dehydrogenase subunit 3 family protein</fullName>
    </recommendedName>
</protein>
<accession>A0A328C8B0</accession>
<reference evidence="1 2" key="1">
    <citation type="submission" date="2018-05" db="EMBL/GenBank/DDBJ databases">
        <title>Lujinxingia marina gen. nov. sp. nov., a new facultative anaerobic member of the class Deltaproteobacteria, and proposal of Lujinxingaceae fam. nov.</title>
        <authorList>
            <person name="Li C.-M."/>
        </authorList>
    </citation>
    <scope>NUCLEOTIDE SEQUENCE [LARGE SCALE GENOMIC DNA]</scope>
    <source>
        <strain evidence="1 2">B210</strain>
    </source>
</reference>
<name>A0A328C8B0_9DELT</name>
<sequence>MPPWLEEVLARALERLCVPDHGDLPAPAESGALEAALGFISGMPPATREEFQAMLALLEYSPYAFGPRRQRFSRLGDDDVDRLLVTLESSSLLSANAMFKALKAASMMGYWSRPGTWGGIGYSLDENPGVPEDRR</sequence>
<organism evidence="1 2">
    <name type="scientific">Lujinxingia litoralis</name>
    <dbReference type="NCBI Taxonomy" id="2211119"/>
    <lineage>
        <taxon>Bacteria</taxon>
        <taxon>Deltaproteobacteria</taxon>
        <taxon>Bradymonadales</taxon>
        <taxon>Lujinxingiaceae</taxon>
        <taxon>Lujinxingia</taxon>
    </lineage>
</organism>
<dbReference type="EMBL" id="QHKO01000003">
    <property type="protein sequence ID" value="RAL22910.1"/>
    <property type="molecule type" value="Genomic_DNA"/>
</dbReference>
<comment type="caution">
    <text evidence="1">The sequence shown here is derived from an EMBL/GenBank/DDBJ whole genome shotgun (WGS) entry which is preliminary data.</text>
</comment>
<gene>
    <name evidence="1" type="ORF">DL240_08440</name>
</gene>
<evidence type="ECO:0000313" key="1">
    <source>
        <dbReference type="EMBL" id="RAL22910.1"/>
    </source>
</evidence>
<dbReference type="Proteomes" id="UP000249169">
    <property type="component" value="Unassembled WGS sequence"/>
</dbReference>
<proteinExistence type="predicted"/>
<evidence type="ECO:0000313" key="2">
    <source>
        <dbReference type="Proteomes" id="UP000249169"/>
    </source>
</evidence>
<keyword evidence="2" id="KW-1185">Reference proteome</keyword>
<evidence type="ECO:0008006" key="3">
    <source>
        <dbReference type="Google" id="ProtNLM"/>
    </source>
</evidence>